<dbReference type="InterPro" id="IPR006680">
    <property type="entry name" value="Amidohydro-rel"/>
</dbReference>
<name>A0A9D1IX93_9CLOT</name>
<reference evidence="2" key="1">
    <citation type="submission" date="2020-10" db="EMBL/GenBank/DDBJ databases">
        <authorList>
            <person name="Gilroy R."/>
        </authorList>
    </citation>
    <scope>NUCLEOTIDE SEQUENCE</scope>
    <source>
        <strain evidence="2">CHK191-8634</strain>
    </source>
</reference>
<dbReference type="AlphaFoldDB" id="A0A9D1IX93"/>
<dbReference type="EMBL" id="DVMR01000046">
    <property type="protein sequence ID" value="HIU43759.1"/>
    <property type="molecule type" value="Genomic_DNA"/>
</dbReference>
<evidence type="ECO:0000259" key="1">
    <source>
        <dbReference type="Pfam" id="PF01979"/>
    </source>
</evidence>
<gene>
    <name evidence="2" type="ORF">IAB67_05615</name>
</gene>
<dbReference type="PANTHER" id="PTHR43135">
    <property type="entry name" value="ALPHA-D-RIBOSE 1-METHYLPHOSPHONATE 5-TRIPHOSPHATE DIPHOSPHATASE"/>
    <property type="match status" value="1"/>
</dbReference>
<organism evidence="2 3">
    <name type="scientific">Candidatus Ventrousia excrementavium</name>
    <dbReference type="NCBI Taxonomy" id="2840961"/>
    <lineage>
        <taxon>Bacteria</taxon>
        <taxon>Bacillati</taxon>
        <taxon>Bacillota</taxon>
        <taxon>Clostridia</taxon>
        <taxon>Eubacteriales</taxon>
        <taxon>Clostridiaceae</taxon>
        <taxon>Clostridiaceae incertae sedis</taxon>
        <taxon>Candidatus Ventrousia</taxon>
    </lineage>
</organism>
<dbReference type="Gene3D" id="3.20.20.140">
    <property type="entry name" value="Metal-dependent hydrolases"/>
    <property type="match status" value="1"/>
</dbReference>
<evidence type="ECO:0000313" key="3">
    <source>
        <dbReference type="Proteomes" id="UP000824073"/>
    </source>
</evidence>
<dbReference type="Proteomes" id="UP000824073">
    <property type="component" value="Unassembled WGS sequence"/>
</dbReference>
<dbReference type="InterPro" id="IPR051781">
    <property type="entry name" value="Metallo-dep_Hydrolase"/>
</dbReference>
<dbReference type="InterPro" id="IPR011059">
    <property type="entry name" value="Metal-dep_hydrolase_composite"/>
</dbReference>
<accession>A0A9D1IX93</accession>
<sequence length="391" mass="42909">MQLIIPQLSDGVDFTLADIDIADGKIAAVRPASGTPVQEGEVDCAGRTVLPGLYDLHVHLVSERVPNDIYHAFELYNQYATELGVFLDWGVTTVRDCGSTMSLACRLREGVEKGFFEGPRILSSGQIISPEAMRHKGDGGIHTIANGVDEVIRAARRQFADGADFIKIYSTQSMHQVRGQDPKCIFSPNEISAMVAVARDNGSYVASHAHSTDAINTCIRCGVRSIEHATYLDDESIHLLLSTPDVYIVPTSAVAEPYLDGDGYNDPATLHYWNTPYMVESSRRCRGREKQAYLAGVKMGVGTDLSTADFIKYPYEFRVRKQSCDMNNIDILLQATKVSAEIAQLGDIVGEVREGYVADLIAVDGNPDEDISVMYRKPVLVLQSGEAKRRA</sequence>
<dbReference type="SUPFAM" id="SSF51556">
    <property type="entry name" value="Metallo-dependent hydrolases"/>
    <property type="match status" value="1"/>
</dbReference>
<feature type="domain" description="Amidohydrolase-related" evidence="1">
    <location>
        <begin position="48"/>
        <end position="376"/>
    </location>
</feature>
<dbReference type="PANTHER" id="PTHR43135:SF3">
    <property type="entry name" value="ALPHA-D-RIBOSE 1-METHYLPHOSPHONATE 5-TRIPHOSPHATE DIPHOSPHATASE"/>
    <property type="match status" value="1"/>
</dbReference>
<dbReference type="SUPFAM" id="SSF51338">
    <property type="entry name" value="Composite domain of metallo-dependent hydrolases"/>
    <property type="match status" value="1"/>
</dbReference>
<proteinExistence type="predicted"/>
<dbReference type="Gene3D" id="2.30.40.10">
    <property type="entry name" value="Urease, subunit C, domain 1"/>
    <property type="match status" value="1"/>
</dbReference>
<dbReference type="InterPro" id="IPR032466">
    <property type="entry name" value="Metal_Hydrolase"/>
</dbReference>
<dbReference type="CDD" id="cd01299">
    <property type="entry name" value="Met_dep_hydrolase_A"/>
    <property type="match status" value="1"/>
</dbReference>
<dbReference type="Pfam" id="PF01979">
    <property type="entry name" value="Amidohydro_1"/>
    <property type="match status" value="1"/>
</dbReference>
<protein>
    <submittedName>
        <fullName evidence="2">Amidohydrolase family protein</fullName>
    </submittedName>
</protein>
<reference evidence="2" key="2">
    <citation type="journal article" date="2021" name="PeerJ">
        <title>Extensive microbial diversity within the chicken gut microbiome revealed by metagenomics and culture.</title>
        <authorList>
            <person name="Gilroy R."/>
            <person name="Ravi A."/>
            <person name="Getino M."/>
            <person name="Pursley I."/>
            <person name="Horton D.L."/>
            <person name="Alikhan N.F."/>
            <person name="Baker D."/>
            <person name="Gharbi K."/>
            <person name="Hall N."/>
            <person name="Watson M."/>
            <person name="Adriaenssens E.M."/>
            <person name="Foster-Nyarko E."/>
            <person name="Jarju S."/>
            <person name="Secka A."/>
            <person name="Antonio M."/>
            <person name="Oren A."/>
            <person name="Chaudhuri R.R."/>
            <person name="La Ragione R."/>
            <person name="Hildebrand F."/>
            <person name="Pallen M.J."/>
        </authorList>
    </citation>
    <scope>NUCLEOTIDE SEQUENCE</scope>
    <source>
        <strain evidence="2">CHK191-8634</strain>
    </source>
</reference>
<evidence type="ECO:0000313" key="2">
    <source>
        <dbReference type="EMBL" id="HIU43759.1"/>
    </source>
</evidence>
<dbReference type="GO" id="GO:0016810">
    <property type="term" value="F:hydrolase activity, acting on carbon-nitrogen (but not peptide) bonds"/>
    <property type="evidence" value="ECO:0007669"/>
    <property type="project" value="InterPro"/>
</dbReference>
<dbReference type="InterPro" id="IPR057744">
    <property type="entry name" value="OTAase-like"/>
</dbReference>
<comment type="caution">
    <text evidence="2">The sequence shown here is derived from an EMBL/GenBank/DDBJ whole genome shotgun (WGS) entry which is preliminary data.</text>
</comment>